<dbReference type="EMBL" id="LGUB01001350">
    <property type="protein sequence ID" value="KRH91962.1"/>
    <property type="molecule type" value="Genomic_DNA"/>
</dbReference>
<evidence type="ECO:0000256" key="4">
    <source>
        <dbReference type="ARBA" id="ARBA00040604"/>
    </source>
</evidence>
<dbReference type="OrthoDB" id="26679at2759"/>
<gene>
    <name evidence="6" type="ORF">M153_16420000121</name>
</gene>
<dbReference type="Proteomes" id="UP000051530">
    <property type="component" value="Unassembled WGS sequence"/>
</dbReference>
<keyword evidence="7" id="KW-1185">Reference proteome</keyword>
<organism evidence="6 7">
    <name type="scientific">Pseudoloma neurophilia</name>
    <dbReference type="NCBI Taxonomy" id="146866"/>
    <lineage>
        <taxon>Eukaryota</taxon>
        <taxon>Fungi</taxon>
        <taxon>Fungi incertae sedis</taxon>
        <taxon>Microsporidia</taxon>
        <taxon>Pseudoloma</taxon>
    </lineage>
</organism>
<dbReference type="Pfam" id="PF07534">
    <property type="entry name" value="TLD"/>
    <property type="match status" value="1"/>
</dbReference>
<protein>
    <recommendedName>
        <fullName evidence="4">Oxidation resistance protein 1</fullName>
    </recommendedName>
</protein>
<dbReference type="PANTHER" id="PTHR23354">
    <property type="entry name" value="NUCLEOLAR PROTEIN 7/ESTROGEN RECEPTOR COACTIVATOR-RELATED"/>
    <property type="match status" value="1"/>
</dbReference>
<dbReference type="PANTHER" id="PTHR23354:SF62">
    <property type="entry name" value="MUSTARD, ISOFORM V"/>
    <property type="match status" value="1"/>
</dbReference>
<reference evidence="6 7" key="1">
    <citation type="submission" date="2015-07" db="EMBL/GenBank/DDBJ databases">
        <title>The genome of Pseudoloma neurophilia, a relevant intracellular parasite of the zebrafish.</title>
        <authorList>
            <person name="Ndikumana S."/>
            <person name="Pelin A."/>
            <person name="Sanders J."/>
            <person name="Corradi N."/>
        </authorList>
    </citation>
    <scope>NUCLEOTIDE SEQUENCE [LARGE SCALE GENOMIC DNA]</scope>
    <source>
        <strain evidence="6 7">MK1</strain>
    </source>
</reference>
<accession>A0A0R0LRK4</accession>
<sequence>MSDLSCFFRLVYKKRDYRMSILDKSILENIVDHLESKYKVAESWTLVYSSKEHGFSLRTMIHMLENYIPPYVLICETIHGEKFGVFIDDKITFSNSLKGKNNTFLFKYQDQKFKSFNYTGKFPYFCLCDKNYMGFGCSDGKFALVLDSTLLKGTTASVSTFENEKLAATEKFQLKDIEVWQIGF</sequence>
<evidence type="ECO:0000256" key="2">
    <source>
        <dbReference type="ARBA" id="ARBA00009540"/>
    </source>
</evidence>
<name>A0A0R0LRK4_9MICR</name>
<evidence type="ECO:0000256" key="3">
    <source>
        <dbReference type="ARBA" id="ARBA00023128"/>
    </source>
</evidence>
<dbReference type="VEuPathDB" id="MicrosporidiaDB:M153_16420000121"/>
<dbReference type="PROSITE" id="PS51886">
    <property type="entry name" value="TLDC"/>
    <property type="match status" value="1"/>
</dbReference>
<dbReference type="AlphaFoldDB" id="A0A0R0LRK4"/>
<evidence type="ECO:0000256" key="1">
    <source>
        <dbReference type="ARBA" id="ARBA00004173"/>
    </source>
</evidence>
<comment type="similarity">
    <text evidence="2">Belongs to the OXR1 family.</text>
</comment>
<dbReference type="InterPro" id="IPR006571">
    <property type="entry name" value="TLDc_dom"/>
</dbReference>
<feature type="domain" description="TLDc" evidence="5">
    <location>
        <begin position="20"/>
        <end position="183"/>
    </location>
</feature>
<proteinExistence type="inferred from homology"/>
<dbReference type="GO" id="GO:0005739">
    <property type="term" value="C:mitochondrion"/>
    <property type="evidence" value="ECO:0007669"/>
    <property type="project" value="UniProtKB-SubCell"/>
</dbReference>
<evidence type="ECO:0000313" key="7">
    <source>
        <dbReference type="Proteomes" id="UP000051530"/>
    </source>
</evidence>
<comment type="caution">
    <text evidence="6">The sequence shown here is derived from an EMBL/GenBank/DDBJ whole genome shotgun (WGS) entry which is preliminary data.</text>
</comment>
<dbReference type="SMART" id="SM00584">
    <property type="entry name" value="TLDc"/>
    <property type="match status" value="1"/>
</dbReference>
<keyword evidence="3" id="KW-0496">Mitochondrion</keyword>
<comment type="subcellular location">
    <subcellularLocation>
        <location evidence="1">Mitochondrion</location>
    </subcellularLocation>
</comment>
<evidence type="ECO:0000259" key="5">
    <source>
        <dbReference type="PROSITE" id="PS51886"/>
    </source>
</evidence>
<evidence type="ECO:0000313" key="6">
    <source>
        <dbReference type="EMBL" id="KRH91962.1"/>
    </source>
</evidence>